<organism evidence="6 7">
    <name type="scientific">Ignatzschineria indica</name>
    <dbReference type="NCBI Taxonomy" id="472583"/>
    <lineage>
        <taxon>Bacteria</taxon>
        <taxon>Pseudomonadati</taxon>
        <taxon>Pseudomonadota</taxon>
        <taxon>Gammaproteobacteria</taxon>
        <taxon>Cardiobacteriales</taxon>
        <taxon>Ignatzschineriaceae</taxon>
        <taxon>Ignatzschineria</taxon>
    </lineage>
</organism>
<comment type="similarity">
    <text evidence="5">Belongs to the short-chain dehydrogenases/reductases (SDR) family.</text>
</comment>
<dbReference type="GO" id="GO:0004757">
    <property type="term" value="F:sepiapterin reductase (NADP+) activity"/>
    <property type="evidence" value="ECO:0007669"/>
    <property type="project" value="TreeGrafter"/>
</dbReference>
<evidence type="ECO:0000313" key="7">
    <source>
        <dbReference type="Proteomes" id="UP000244948"/>
    </source>
</evidence>
<dbReference type="PRINTS" id="PR00081">
    <property type="entry name" value="GDHRDH"/>
</dbReference>
<dbReference type="SUPFAM" id="SSF51735">
    <property type="entry name" value="NAD(P)-binding Rossmann-fold domains"/>
    <property type="match status" value="1"/>
</dbReference>
<dbReference type="InterPro" id="IPR002347">
    <property type="entry name" value="SDR_fam"/>
</dbReference>
<sequence>MRRSLLMKIYIVTGGSRGIGHALATLLEAEGYKVLRVSRNNPEQLPNHLALDLTQPEAADRVIEWLKPYLSLATEITLINNAGVVQPIEQVGKLESKEITKAIDINIKAPIELSNQFVAATQDLPIMKRIVNISSGAGRHVYSGWSIYCATKAAIDHFSRALHLEQKQQAHPIYVTALAPGVIDTDMQVEIRASSPEAFPHIDRFLQLKAQNQLLSPHQAAEAIIRYFNSPLMTGDEPIADIRDLR</sequence>
<evidence type="ECO:0000256" key="2">
    <source>
        <dbReference type="ARBA" id="ARBA00022490"/>
    </source>
</evidence>
<name>A0A2U2ALY9_9GAMM</name>
<evidence type="ECO:0000256" key="1">
    <source>
        <dbReference type="ARBA" id="ARBA00004496"/>
    </source>
</evidence>
<proteinExistence type="inferred from homology"/>
<keyword evidence="3" id="KW-0521">NADP</keyword>
<evidence type="ECO:0000256" key="3">
    <source>
        <dbReference type="ARBA" id="ARBA00022857"/>
    </source>
</evidence>
<dbReference type="GO" id="GO:0006729">
    <property type="term" value="P:tetrahydrobiopterin biosynthetic process"/>
    <property type="evidence" value="ECO:0007669"/>
    <property type="project" value="TreeGrafter"/>
</dbReference>
<keyword evidence="2" id="KW-0963">Cytoplasm</keyword>
<dbReference type="Gene3D" id="3.40.50.720">
    <property type="entry name" value="NAD(P)-binding Rossmann-like Domain"/>
    <property type="match status" value="1"/>
</dbReference>
<dbReference type="GO" id="GO:0005737">
    <property type="term" value="C:cytoplasm"/>
    <property type="evidence" value="ECO:0007669"/>
    <property type="project" value="UniProtKB-SubCell"/>
</dbReference>
<dbReference type="PROSITE" id="PS00061">
    <property type="entry name" value="ADH_SHORT"/>
    <property type="match status" value="1"/>
</dbReference>
<gene>
    <name evidence="6" type="ORF">DC082_01210</name>
</gene>
<dbReference type="PRINTS" id="PR00080">
    <property type="entry name" value="SDRFAMILY"/>
</dbReference>
<dbReference type="InterPro" id="IPR036291">
    <property type="entry name" value="NAD(P)-bd_dom_sf"/>
</dbReference>
<dbReference type="InterPro" id="IPR020904">
    <property type="entry name" value="Sc_DH/Rdtase_CS"/>
</dbReference>
<evidence type="ECO:0000256" key="4">
    <source>
        <dbReference type="ARBA" id="ARBA00023002"/>
    </source>
</evidence>
<reference evidence="6 7" key="1">
    <citation type="journal article" date="2018" name="Genome Announc.">
        <title>Ignatzschineria cameli sp. nov., isolated from necrotic foot tissue of dromedaries (Camelus dromedarius) and associated maggots (Wohlfahrtia species) in Dubai.</title>
        <authorList>
            <person name="Tsang C.C."/>
            <person name="Tang J.Y."/>
            <person name="Fong J.Y."/>
            <person name="Kinne J."/>
            <person name="Lee H.H."/>
            <person name="Joseph M."/>
            <person name="Jose S."/>
            <person name="Schuster R.K."/>
            <person name="Tang Y."/>
            <person name="Sivakumar S."/>
            <person name="Chen J.H."/>
            <person name="Teng J.L."/>
            <person name="Lau S.K."/>
            <person name="Wernery U."/>
            <person name="Woo P.C."/>
        </authorList>
    </citation>
    <scope>NUCLEOTIDE SEQUENCE [LARGE SCALE GENOMIC DNA]</scope>
    <source>
        <strain evidence="6 7">KCTC 22643</strain>
    </source>
</reference>
<evidence type="ECO:0000313" key="6">
    <source>
        <dbReference type="EMBL" id="PWD84195.1"/>
    </source>
</evidence>
<keyword evidence="7" id="KW-1185">Reference proteome</keyword>
<accession>A0A2U2ALY9</accession>
<dbReference type="Pfam" id="PF00106">
    <property type="entry name" value="adh_short"/>
    <property type="match status" value="1"/>
</dbReference>
<dbReference type="PANTHER" id="PTHR44085">
    <property type="entry name" value="SEPIAPTERIN REDUCTASE"/>
    <property type="match status" value="1"/>
</dbReference>
<keyword evidence="4" id="KW-0560">Oxidoreductase</keyword>
<dbReference type="EMBL" id="QEWR01000002">
    <property type="protein sequence ID" value="PWD84195.1"/>
    <property type="molecule type" value="Genomic_DNA"/>
</dbReference>
<dbReference type="InterPro" id="IPR051721">
    <property type="entry name" value="Biopterin_syn/organic_redct"/>
</dbReference>
<evidence type="ECO:0000256" key="5">
    <source>
        <dbReference type="RuleBase" id="RU000363"/>
    </source>
</evidence>
<protein>
    <submittedName>
        <fullName evidence="6">Benzil reductase</fullName>
    </submittedName>
</protein>
<comment type="subcellular location">
    <subcellularLocation>
        <location evidence="1">Cytoplasm</location>
    </subcellularLocation>
</comment>
<dbReference type="Proteomes" id="UP000244948">
    <property type="component" value="Unassembled WGS sequence"/>
</dbReference>
<comment type="caution">
    <text evidence="6">The sequence shown here is derived from an EMBL/GenBank/DDBJ whole genome shotgun (WGS) entry which is preliminary data.</text>
</comment>
<dbReference type="AlphaFoldDB" id="A0A2U2ALY9"/>
<dbReference type="PANTHER" id="PTHR44085:SF2">
    <property type="entry name" value="SEPIAPTERIN REDUCTASE"/>
    <property type="match status" value="1"/>
</dbReference>